<dbReference type="STRING" id="4540.A0A3L6T6Y0"/>
<protein>
    <submittedName>
        <fullName evidence="4">Vesicle-associated protein 4-2</fullName>
    </submittedName>
</protein>
<dbReference type="GO" id="GO:0090158">
    <property type="term" value="P:endoplasmic reticulum membrane organization"/>
    <property type="evidence" value="ECO:0007669"/>
    <property type="project" value="TreeGrafter"/>
</dbReference>
<dbReference type="SUPFAM" id="SSF49354">
    <property type="entry name" value="PapD-like"/>
    <property type="match status" value="1"/>
</dbReference>
<reference evidence="5" key="1">
    <citation type="journal article" date="2019" name="Nat. Commun.">
        <title>The genome of broomcorn millet.</title>
        <authorList>
            <person name="Zou C."/>
            <person name="Miki D."/>
            <person name="Li D."/>
            <person name="Tang Q."/>
            <person name="Xiao L."/>
            <person name="Rajput S."/>
            <person name="Deng P."/>
            <person name="Jia W."/>
            <person name="Huang R."/>
            <person name="Zhang M."/>
            <person name="Sun Y."/>
            <person name="Hu J."/>
            <person name="Fu X."/>
            <person name="Schnable P.S."/>
            <person name="Li F."/>
            <person name="Zhang H."/>
            <person name="Feng B."/>
            <person name="Zhu X."/>
            <person name="Liu R."/>
            <person name="Schnable J.C."/>
            <person name="Zhu J.-K."/>
            <person name="Zhang H."/>
        </authorList>
    </citation>
    <scope>NUCLEOTIDE SEQUENCE [LARGE SCALE GENOMIC DNA]</scope>
</reference>
<dbReference type="EMBL" id="PQIB02000002">
    <property type="protein sequence ID" value="RLN33889.1"/>
    <property type="molecule type" value="Genomic_DNA"/>
</dbReference>
<dbReference type="InterPro" id="IPR013783">
    <property type="entry name" value="Ig-like_fold"/>
</dbReference>
<dbReference type="InterPro" id="IPR008962">
    <property type="entry name" value="PapD-like_sf"/>
</dbReference>
<proteinExistence type="inferred from homology"/>
<dbReference type="PANTHER" id="PTHR10809:SF113">
    <property type="entry name" value="OS07G0558800 PROTEIN"/>
    <property type="match status" value="1"/>
</dbReference>
<keyword evidence="5" id="KW-1185">Reference proteome</keyword>
<evidence type="ECO:0000313" key="4">
    <source>
        <dbReference type="EMBL" id="RLN33889.1"/>
    </source>
</evidence>
<gene>
    <name evidence="4" type="ORF">C2845_PM03G09680</name>
</gene>
<evidence type="ECO:0000256" key="2">
    <source>
        <dbReference type="SAM" id="MobiDB-lite"/>
    </source>
</evidence>
<dbReference type="OrthoDB" id="845153at2759"/>
<dbReference type="Pfam" id="PF00635">
    <property type="entry name" value="Motile_Sperm"/>
    <property type="match status" value="1"/>
</dbReference>
<sequence length="297" mass="32172">MAISGEERHAPAGGDSGGGKLWNLCRMPFRQAGGAPAPATPHSSSSGIHHSAGRYGHEAPVAGDGGAQGAAAGSISSVAKSLLPARRRLRLDPANKLYFPYEPGKQVKSAIRIKNTSKSHVAFKFQTTAPKSCFMRPPGAVLAPGETIIATVFKFVEHPENNENILQKCKVKFKILSLKVKGPMEYAPELVSGFGDLLTLGGFVLYGYDFGRFDEQKDQAVVEQILKVVFLDINGQSPQLEKLNNQLAEAEAALEARKKPPEENGPKIVGEGLVIDEWKERRERYLAQQQVEVVDSV</sequence>
<feature type="domain" description="MSP" evidence="3">
    <location>
        <begin position="88"/>
        <end position="231"/>
    </location>
</feature>
<dbReference type="GO" id="GO:0005886">
    <property type="term" value="C:plasma membrane"/>
    <property type="evidence" value="ECO:0007669"/>
    <property type="project" value="TreeGrafter"/>
</dbReference>
<evidence type="ECO:0000313" key="5">
    <source>
        <dbReference type="Proteomes" id="UP000275267"/>
    </source>
</evidence>
<dbReference type="GO" id="GO:0061817">
    <property type="term" value="P:endoplasmic reticulum-plasma membrane tethering"/>
    <property type="evidence" value="ECO:0007669"/>
    <property type="project" value="TreeGrafter"/>
</dbReference>
<dbReference type="GO" id="GO:0005789">
    <property type="term" value="C:endoplasmic reticulum membrane"/>
    <property type="evidence" value="ECO:0007669"/>
    <property type="project" value="InterPro"/>
</dbReference>
<feature type="compositionally biased region" description="Low complexity" evidence="2">
    <location>
        <begin position="32"/>
        <end position="50"/>
    </location>
</feature>
<dbReference type="AlphaFoldDB" id="A0A3L6T6Y0"/>
<dbReference type="PANTHER" id="PTHR10809">
    <property type="entry name" value="VESICLE-ASSOCIATED MEMBRANE PROTEIN-ASSOCIATED PROTEIN"/>
    <property type="match status" value="1"/>
</dbReference>
<dbReference type="InterPro" id="IPR016763">
    <property type="entry name" value="VAP"/>
</dbReference>
<dbReference type="PROSITE" id="PS50202">
    <property type="entry name" value="MSP"/>
    <property type="match status" value="1"/>
</dbReference>
<comment type="similarity">
    <text evidence="1">Belongs to the VAMP-associated protein (VAP) (TC 9.B.17) family.</text>
</comment>
<organism evidence="4 5">
    <name type="scientific">Panicum miliaceum</name>
    <name type="common">Proso millet</name>
    <name type="synonym">Broomcorn millet</name>
    <dbReference type="NCBI Taxonomy" id="4540"/>
    <lineage>
        <taxon>Eukaryota</taxon>
        <taxon>Viridiplantae</taxon>
        <taxon>Streptophyta</taxon>
        <taxon>Embryophyta</taxon>
        <taxon>Tracheophyta</taxon>
        <taxon>Spermatophyta</taxon>
        <taxon>Magnoliopsida</taxon>
        <taxon>Liliopsida</taxon>
        <taxon>Poales</taxon>
        <taxon>Poaceae</taxon>
        <taxon>PACMAD clade</taxon>
        <taxon>Panicoideae</taxon>
        <taxon>Panicodae</taxon>
        <taxon>Paniceae</taxon>
        <taxon>Panicinae</taxon>
        <taxon>Panicum</taxon>
        <taxon>Panicum sect. Panicum</taxon>
    </lineage>
</organism>
<evidence type="ECO:0000256" key="1">
    <source>
        <dbReference type="ARBA" id="ARBA00008932"/>
    </source>
</evidence>
<feature type="region of interest" description="Disordered" evidence="2">
    <location>
        <begin position="32"/>
        <end position="70"/>
    </location>
</feature>
<comment type="caution">
    <text evidence="4">The sequence shown here is derived from an EMBL/GenBank/DDBJ whole genome shotgun (WGS) entry which is preliminary data.</text>
</comment>
<name>A0A3L6T6Y0_PANMI</name>
<accession>A0A3L6T6Y0</accession>
<dbReference type="Proteomes" id="UP000275267">
    <property type="component" value="Unassembled WGS sequence"/>
</dbReference>
<dbReference type="Gene3D" id="2.60.40.10">
    <property type="entry name" value="Immunoglobulins"/>
    <property type="match status" value="1"/>
</dbReference>
<dbReference type="InterPro" id="IPR000535">
    <property type="entry name" value="MSP_dom"/>
</dbReference>
<evidence type="ECO:0000259" key="3">
    <source>
        <dbReference type="PROSITE" id="PS50202"/>
    </source>
</evidence>